<dbReference type="PANTHER" id="PTHR11727">
    <property type="entry name" value="DIMETHYLADENOSINE TRANSFERASE"/>
    <property type="match status" value="1"/>
</dbReference>
<evidence type="ECO:0000256" key="7">
    <source>
        <dbReference type="HAMAP-Rule" id="MF_00607"/>
    </source>
</evidence>
<dbReference type="InterPro" id="IPR023165">
    <property type="entry name" value="rRNA_Ade_diMease-like_C"/>
</dbReference>
<dbReference type="InterPro" id="IPR029063">
    <property type="entry name" value="SAM-dependent_MTases_sf"/>
</dbReference>
<dbReference type="GO" id="GO:0005829">
    <property type="term" value="C:cytosol"/>
    <property type="evidence" value="ECO:0007669"/>
    <property type="project" value="TreeGrafter"/>
</dbReference>
<feature type="binding site" evidence="7 8">
    <location>
        <position position="28"/>
    </location>
    <ligand>
        <name>S-adenosyl-L-methionine</name>
        <dbReference type="ChEBI" id="CHEBI:59789"/>
    </ligand>
</feature>
<feature type="binding site" evidence="7 8">
    <location>
        <position position="76"/>
    </location>
    <ligand>
        <name>S-adenosyl-L-methionine</name>
        <dbReference type="ChEBI" id="CHEBI:59789"/>
    </ligand>
</feature>
<comment type="subcellular location">
    <subcellularLocation>
        <location evidence="7">Cytoplasm</location>
    </subcellularLocation>
</comment>
<dbReference type="Proteomes" id="UP000196365">
    <property type="component" value="Unassembled WGS sequence"/>
</dbReference>
<dbReference type="Gene3D" id="3.40.50.150">
    <property type="entry name" value="Vaccinia Virus protein VP39"/>
    <property type="match status" value="1"/>
</dbReference>
<proteinExistence type="inferred from homology"/>
<protein>
    <recommendedName>
        <fullName evidence="7">Ribosomal RNA small subunit methyltransferase A</fullName>
        <ecNumber evidence="7">2.1.1.182</ecNumber>
    </recommendedName>
    <alternativeName>
        <fullName evidence="7">16S rRNA (adenine(1518)-N(6)/adenine(1519)-N(6))-dimethyltransferase</fullName>
    </alternativeName>
    <alternativeName>
        <fullName evidence="7">16S rRNA dimethyladenosine transferase</fullName>
    </alternativeName>
    <alternativeName>
        <fullName evidence="7">16S rRNA dimethylase</fullName>
    </alternativeName>
    <alternativeName>
        <fullName evidence="7">S-adenosylmethionine-6-N', N'-adenosyl(rRNA) dimethyltransferase</fullName>
    </alternativeName>
</protein>
<dbReference type="Pfam" id="PF00398">
    <property type="entry name" value="RrnaAD"/>
    <property type="match status" value="1"/>
</dbReference>
<dbReference type="PROSITE" id="PS01131">
    <property type="entry name" value="RRNA_A_DIMETH"/>
    <property type="match status" value="1"/>
</dbReference>
<keyword evidence="2 7" id="KW-0698">rRNA processing</keyword>
<dbReference type="OrthoDB" id="9814755at2"/>
<name>A0A1T4MFB6_9FIRM</name>
<dbReference type="PROSITE" id="PS51689">
    <property type="entry name" value="SAM_RNA_A_N6_MT"/>
    <property type="match status" value="1"/>
</dbReference>
<keyword evidence="3 7" id="KW-0489">Methyltransferase</keyword>
<keyword evidence="6 7" id="KW-0694">RNA-binding</keyword>
<dbReference type="SMART" id="SM00650">
    <property type="entry name" value="rADc"/>
    <property type="match status" value="1"/>
</dbReference>
<dbReference type="AlphaFoldDB" id="A0A1T4MFB6"/>
<dbReference type="InterPro" id="IPR001737">
    <property type="entry name" value="KsgA/Erm"/>
</dbReference>
<dbReference type="GO" id="GO:0003723">
    <property type="term" value="F:RNA binding"/>
    <property type="evidence" value="ECO:0007669"/>
    <property type="project" value="UniProtKB-UniRule"/>
</dbReference>
<dbReference type="EMBL" id="FUWV01000007">
    <property type="protein sequence ID" value="SJZ65536.1"/>
    <property type="molecule type" value="Genomic_DNA"/>
</dbReference>
<feature type="binding site" evidence="7 8">
    <location>
        <position position="101"/>
    </location>
    <ligand>
        <name>S-adenosyl-L-methionine</name>
        <dbReference type="ChEBI" id="CHEBI:59789"/>
    </ligand>
</feature>
<evidence type="ECO:0000313" key="11">
    <source>
        <dbReference type="Proteomes" id="UP000196365"/>
    </source>
</evidence>
<evidence type="ECO:0000256" key="2">
    <source>
        <dbReference type="ARBA" id="ARBA00022552"/>
    </source>
</evidence>
<dbReference type="CDD" id="cd02440">
    <property type="entry name" value="AdoMet_MTases"/>
    <property type="match status" value="1"/>
</dbReference>
<accession>A0A1T4MFB6</accession>
<feature type="domain" description="Ribosomal RNA adenine methylase transferase N-terminal" evidence="9">
    <location>
        <begin position="35"/>
        <end position="210"/>
    </location>
</feature>
<gene>
    <name evidence="7" type="primary">rsmA</name>
    <name evidence="7" type="synonym">ksgA</name>
    <name evidence="10" type="ORF">SAMN02745973_01307</name>
</gene>
<keyword evidence="11" id="KW-1185">Reference proteome</keyword>
<evidence type="ECO:0000256" key="5">
    <source>
        <dbReference type="ARBA" id="ARBA00022691"/>
    </source>
</evidence>
<evidence type="ECO:0000256" key="8">
    <source>
        <dbReference type="PROSITE-ProRule" id="PRU01026"/>
    </source>
</evidence>
<comment type="function">
    <text evidence="7">Specifically dimethylates two adjacent adenosines (A1518 and A1519) in the loop of a conserved hairpin near the 3'-end of 16S rRNA in the 30S particle. May play a critical role in biogenesis of 30S subunits.</text>
</comment>
<dbReference type="NCBIfam" id="TIGR00755">
    <property type="entry name" value="ksgA"/>
    <property type="match status" value="1"/>
</dbReference>
<feature type="binding site" evidence="7 8">
    <location>
        <position position="125"/>
    </location>
    <ligand>
        <name>S-adenosyl-L-methionine</name>
        <dbReference type="ChEBI" id="CHEBI:59789"/>
    </ligand>
</feature>
<dbReference type="SUPFAM" id="SSF53335">
    <property type="entry name" value="S-adenosyl-L-methionine-dependent methyltransferases"/>
    <property type="match status" value="1"/>
</dbReference>
<comment type="catalytic activity">
    <reaction evidence="7">
        <text>adenosine(1518)/adenosine(1519) in 16S rRNA + 4 S-adenosyl-L-methionine = N(6)-dimethyladenosine(1518)/N(6)-dimethyladenosine(1519) in 16S rRNA + 4 S-adenosyl-L-homocysteine + 4 H(+)</text>
        <dbReference type="Rhea" id="RHEA:19609"/>
        <dbReference type="Rhea" id="RHEA-COMP:10232"/>
        <dbReference type="Rhea" id="RHEA-COMP:10233"/>
        <dbReference type="ChEBI" id="CHEBI:15378"/>
        <dbReference type="ChEBI" id="CHEBI:57856"/>
        <dbReference type="ChEBI" id="CHEBI:59789"/>
        <dbReference type="ChEBI" id="CHEBI:74411"/>
        <dbReference type="ChEBI" id="CHEBI:74493"/>
        <dbReference type="EC" id="2.1.1.182"/>
    </reaction>
</comment>
<reference evidence="10 11" key="1">
    <citation type="submission" date="2017-02" db="EMBL/GenBank/DDBJ databases">
        <authorList>
            <person name="Peterson S.W."/>
        </authorList>
    </citation>
    <scope>NUCLEOTIDE SEQUENCE [LARGE SCALE GENOMIC DNA]</scope>
    <source>
        <strain evidence="10 11">DSM 15102</strain>
    </source>
</reference>
<evidence type="ECO:0000256" key="3">
    <source>
        <dbReference type="ARBA" id="ARBA00022603"/>
    </source>
</evidence>
<dbReference type="RefSeq" id="WP_087678742.1">
    <property type="nucleotide sequence ID" value="NZ_FUWV01000007.1"/>
</dbReference>
<keyword evidence="1 7" id="KW-0963">Cytoplasm</keyword>
<evidence type="ECO:0000256" key="6">
    <source>
        <dbReference type="ARBA" id="ARBA00022884"/>
    </source>
</evidence>
<dbReference type="FunFam" id="3.40.50.150:FF:000023">
    <property type="entry name" value="Ribosomal RNA small subunit methyltransferase A"/>
    <property type="match status" value="1"/>
</dbReference>
<evidence type="ECO:0000256" key="1">
    <source>
        <dbReference type="ARBA" id="ARBA00022490"/>
    </source>
</evidence>
<dbReference type="InterPro" id="IPR011530">
    <property type="entry name" value="rRNA_adenine_dimethylase"/>
</dbReference>
<evidence type="ECO:0000313" key="10">
    <source>
        <dbReference type="EMBL" id="SJZ65536.1"/>
    </source>
</evidence>
<keyword evidence="4 7" id="KW-0808">Transferase</keyword>
<feature type="binding site" evidence="7 8">
    <location>
        <position position="55"/>
    </location>
    <ligand>
        <name>S-adenosyl-L-methionine</name>
        <dbReference type="ChEBI" id="CHEBI:59789"/>
    </ligand>
</feature>
<dbReference type="GO" id="GO:0052908">
    <property type="term" value="F:16S rRNA (adenine(1518)-N(6)/adenine(1519)-N(6))-dimethyltransferase activity"/>
    <property type="evidence" value="ECO:0007669"/>
    <property type="project" value="UniProtKB-EC"/>
</dbReference>
<dbReference type="InterPro" id="IPR020596">
    <property type="entry name" value="rRNA_Ade_Mease_Trfase_CS"/>
</dbReference>
<keyword evidence="5 7" id="KW-0949">S-adenosyl-L-methionine</keyword>
<dbReference type="HAMAP" id="MF_00607">
    <property type="entry name" value="16SrRNA_methyltr_A"/>
    <property type="match status" value="1"/>
</dbReference>
<dbReference type="InterPro" id="IPR020598">
    <property type="entry name" value="rRNA_Ade_methylase_Trfase_N"/>
</dbReference>
<sequence>MAHLASPKYTQEIIKKYGFHFNKKLGQNFLIDQNILQKIVDGAGITQEDEVLEIGPGIGTLTQELAKTAKKVIAIEIDQHLLPILQETLGNFKNVELIQGDVLKLPLMDIMYNKFSNRKIKVVANLPYYITTSIVMKLLEEELPIGRITIMIQKEVAERMSAAPGGKDYGALSVAVQFYATPYKIATVPASVFIPRPKVDSVVIALDILDKPRVEVSNRKLFFQVVRAAFAKRRKTLVNALSTGNLGIEKQEIVNILNQVGIDSKRRGETLSLKEFADIANDIDIQYKNKKERG</sequence>
<evidence type="ECO:0000259" key="9">
    <source>
        <dbReference type="SMART" id="SM00650"/>
    </source>
</evidence>
<dbReference type="PANTHER" id="PTHR11727:SF7">
    <property type="entry name" value="DIMETHYLADENOSINE TRANSFERASE-RELATED"/>
    <property type="match status" value="1"/>
</dbReference>
<evidence type="ECO:0000256" key="4">
    <source>
        <dbReference type="ARBA" id="ARBA00022679"/>
    </source>
</evidence>
<dbReference type="Gene3D" id="1.10.8.100">
    <property type="entry name" value="Ribosomal RNA adenine dimethylase-like, domain 2"/>
    <property type="match status" value="1"/>
</dbReference>
<organism evidence="10 11">
    <name type="scientific">Garciella nitratireducens DSM 15102</name>
    <dbReference type="NCBI Taxonomy" id="1121911"/>
    <lineage>
        <taxon>Bacteria</taxon>
        <taxon>Bacillati</taxon>
        <taxon>Bacillota</taxon>
        <taxon>Clostridia</taxon>
        <taxon>Eubacteriales</taxon>
        <taxon>Eubacteriaceae</taxon>
        <taxon>Garciella</taxon>
    </lineage>
</organism>
<comment type="similarity">
    <text evidence="7">Belongs to the class I-like SAM-binding methyltransferase superfamily. rRNA adenine N(6)-methyltransferase family. RsmA subfamily.</text>
</comment>
<feature type="binding site" evidence="7 8">
    <location>
        <position position="30"/>
    </location>
    <ligand>
        <name>S-adenosyl-L-methionine</name>
        <dbReference type="ChEBI" id="CHEBI:59789"/>
    </ligand>
</feature>
<dbReference type="EC" id="2.1.1.182" evidence="7"/>